<evidence type="ECO:0000259" key="1">
    <source>
        <dbReference type="Pfam" id="PF05709"/>
    </source>
</evidence>
<reference evidence="2 3" key="1">
    <citation type="submission" date="2017-03" db="EMBL/GenBank/DDBJ databases">
        <title>wgs assembly of Dolosigranulum pigrum KPL CDC strains.</title>
        <authorList>
            <person name="Brugger S.D."/>
            <person name="Pettigrew M."/>
            <person name="Kong Y."/>
            <person name="Lemon K.P."/>
        </authorList>
    </citation>
    <scope>NUCLEOTIDE SEQUENCE [LARGE SCALE GENOMIC DNA]</scope>
    <source>
        <strain evidence="2 3">KPL1931_CDC4294-98</strain>
    </source>
</reference>
<protein>
    <recommendedName>
        <fullName evidence="1">Siphovirus-type tail component RIFT-related domain-containing protein</fullName>
    </recommendedName>
</protein>
<evidence type="ECO:0000313" key="3">
    <source>
        <dbReference type="Proteomes" id="UP000249099"/>
    </source>
</evidence>
<accession>A0A328KPE0</accession>
<dbReference type="InterPro" id="IPR006520">
    <property type="entry name" value="Dit_BPSPP_N"/>
</dbReference>
<dbReference type="Gene3D" id="2.60.120.860">
    <property type="match status" value="1"/>
</dbReference>
<organism evidence="2 3">
    <name type="scientific">Dolosigranulum pigrum</name>
    <dbReference type="NCBI Taxonomy" id="29394"/>
    <lineage>
        <taxon>Bacteria</taxon>
        <taxon>Bacillati</taxon>
        <taxon>Bacillota</taxon>
        <taxon>Bacilli</taxon>
        <taxon>Lactobacillales</taxon>
        <taxon>Carnobacteriaceae</taxon>
        <taxon>Dolosigranulum</taxon>
    </lineage>
</organism>
<dbReference type="Pfam" id="PF05709">
    <property type="entry name" value="Sipho_tail"/>
    <property type="match status" value="1"/>
</dbReference>
<name>A0A328KPE0_9LACT</name>
<dbReference type="RefSeq" id="WP_112790466.1">
    <property type="nucleotide sequence ID" value="NZ_NAQV01000026.1"/>
</dbReference>
<evidence type="ECO:0000313" key="2">
    <source>
        <dbReference type="EMBL" id="RAN62243.1"/>
    </source>
</evidence>
<dbReference type="Proteomes" id="UP000249099">
    <property type="component" value="Unassembled WGS sequence"/>
</dbReference>
<proteinExistence type="predicted"/>
<dbReference type="InterPro" id="IPR008841">
    <property type="entry name" value="Siphovirus-type_tail_N"/>
</dbReference>
<gene>
    <name evidence="2" type="ORF">B8A44_08210</name>
</gene>
<dbReference type="NCBIfam" id="TIGR01633">
    <property type="entry name" value="phi3626_gp14_N"/>
    <property type="match status" value="1"/>
</dbReference>
<dbReference type="Gene3D" id="2.40.30.200">
    <property type="match status" value="1"/>
</dbReference>
<dbReference type="EMBL" id="NAQV01000026">
    <property type="protein sequence ID" value="RAN62243.1"/>
    <property type="molecule type" value="Genomic_DNA"/>
</dbReference>
<comment type="caution">
    <text evidence="2">The sequence shown here is derived from an EMBL/GenBank/DDBJ whole genome shotgun (WGS) entry which is preliminary data.</text>
</comment>
<feature type="domain" description="Siphovirus-type tail component RIFT-related" evidence="1">
    <location>
        <begin position="41"/>
        <end position="126"/>
    </location>
</feature>
<dbReference type="AlphaFoldDB" id="A0A328KPE0"/>
<sequence>MREYVKLNEHKPLKIASVDEMSINGEAISGQVPGYRQLSVSGRGIMSEHPNTTEVPARAGVWLNYNHTEPRILTVQYRLQADSSKELRERFNQLNKLLRAGERLDVTFADEPGWHYYAVLSGANQFREDRLSIVSEFELFCPDPYAYGPIQSGSNVMLTYAHEVLPHKIDLTAQGSDNIELSNGRDRLVLNGSYSSGQIVRIDYQPEQVIVSRDGLNVNSDLARFSYPEAFYLRDGDSITVKNARLSTLEWRDRKL</sequence>